<dbReference type="PANTHER" id="PTHR23076">
    <property type="entry name" value="METALLOPROTEASE M41 FTSH"/>
    <property type="match status" value="1"/>
</dbReference>
<dbReference type="FunFam" id="3.40.50.300:FF:000175">
    <property type="entry name" value="ATP-dependent zinc metalloprotease FTSH 4"/>
    <property type="match status" value="1"/>
</dbReference>
<keyword evidence="10" id="KW-0067">ATP-binding</keyword>
<dbReference type="Gene3D" id="3.40.50.300">
    <property type="entry name" value="P-loop containing nucleotide triphosphate hydrolases"/>
    <property type="match status" value="1"/>
</dbReference>
<keyword evidence="8" id="KW-0378">Hydrolase</keyword>
<evidence type="ECO:0000256" key="4">
    <source>
        <dbReference type="ARBA" id="ARBA00010550"/>
    </source>
</evidence>
<protein>
    <recommendedName>
        <fullName evidence="13">AAA+ ATPase domain-containing protein</fullName>
    </recommendedName>
</protein>
<sequence>MAFQSYASLYRTFQKIGGASSIVDLIKKAGLKNLPRSSSSPTRVFQQRSYFAPFKRDPASSLPQNTSLQASYLRNLNSQGAQGSENVISLFESQKVAFSQEALTEYIKALARLDRLDSSRVYQMLHRGVEQSYMTGRSLGAAATPFTGGATVGSTSSASSIFPWAQASGSSGGGGAASVLGGLSAADTAAAAVGNASLGSNKNPLVMTFAEPSLSNQIWRTVRTLGAAFILVTCVGTLMDEKSLNKSMLSSPDLKPQLTTNTRFEDVKGVDEAKGELVEVVEYLKSPGRFTALGGKLPKGLLLVGPPGTGKTLLAKAIAGEAGVPFFYTSGSEFEEMFVGVGARRVRDLFAAAKKAAPCIIFIDEIDAIGGNRNPKDQQYMRMTLNQLLVEMDGFKANEGVIVVAATNFAEVLDKALVRPGRFDRHVVVPYPDVRGRRQILELHMKDIPQGSDVDLGVVARATPGFSGAELANVVNLAALQAAKTGKTSVTMTDLDHARDRVIMGAERKSAVLSAASRRLTAYHEGGHALVALLTGAADPVHKATIVPRGSALGMVSQLPEEDVNNLSRKQMLARLDVCMGGRVAEEIIFGEDEVTTGASSDLQQATNLARAMVTKYGFSDLLGQVSLDLDDGGRISSETKSLVESEVKRLVQGAYARAKHLLTSQEAQLHKLAAALLEQETLSGEEIRKLLGLPMPATMGSGAPQIVGGASGNISNNISNVSSNSTKGAVAKGAAAVAAAAVAAAAAVTGVAVKVVVEERGVGKRGVDDSKYDFGRFDLLVDED</sequence>
<evidence type="ECO:0000256" key="2">
    <source>
        <dbReference type="ARBA" id="ARBA00004173"/>
    </source>
</evidence>
<dbReference type="InterPro" id="IPR003960">
    <property type="entry name" value="ATPase_AAA_CS"/>
</dbReference>
<evidence type="ECO:0000256" key="10">
    <source>
        <dbReference type="ARBA" id="ARBA00022840"/>
    </source>
</evidence>
<dbReference type="Pfam" id="PF01434">
    <property type="entry name" value="Peptidase_M41"/>
    <property type="match status" value="1"/>
</dbReference>
<dbReference type="SUPFAM" id="SSF140990">
    <property type="entry name" value="FtsH protease domain-like"/>
    <property type="match status" value="1"/>
</dbReference>
<dbReference type="GO" id="GO:0045037">
    <property type="term" value="P:protein import into chloroplast stroma"/>
    <property type="evidence" value="ECO:0007669"/>
    <property type="project" value="TreeGrafter"/>
</dbReference>
<dbReference type="GO" id="GO:0004176">
    <property type="term" value="F:ATP-dependent peptidase activity"/>
    <property type="evidence" value="ECO:0007669"/>
    <property type="project" value="InterPro"/>
</dbReference>
<dbReference type="InterPro" id="IPR037219">
    <property type="entry name" value="Peptidase_M41-like"/>
</dbReference>
<dbReference type="InterPro" id="IPR005936">
    <property type="entry name" value="FtsH"/>
</dbReference>
<dbReference type="GO" id="GO:0016020">
    <property type="term" value="C:membrane"/>
    <property type="evidence" value="ECO:0007669"/>
    <property type="project" value="InterPro"/>
</dbReference>
<evidence type="ECO:0000256" key="1">
    <source>
        <dbReference type="ARBA" id="ARBA00001947"/>
    </source>
</evidence>
<dbReference type="EMBL" id="HBFM01018018">
    <property type="protein sequence ID" value="CAD8775260.1"/>
    <property type="molecule type" value="Transcribed_RNA"/>
</dbReference>
<evidence type="ECO:0000256" key="3">
    <source>
        <dbReference type="ARBA" id="ARBA00010044"/>
    </source>
</evidence>
<dbReference type="AlphaFoldDB" id="A0A7S0V2B2"/>
<evidence type="ECO:0000256" key="7">
    <source>
        <dbReference type="ARBA" id="ARBA00022741"/>
    </source>
</evidence>
<dbReference type="PROSITE" id="PS00674">
    <property type="entry name" value="AAA"/>
    <property type="match status" value="1"/>
</dbReference>
<dbReference type="SMART" id="SM00382">
    <property type="entry name" value="AAA"/>
    <property type="match status" value="1"/>
</dbReference>
<dbReference type="Gene3D" id="1.20.58.760">
    <property type="entry name" value="Peptidase M41"/>
    <property type="match status" value="1"/>
</dbReference>
<evidence type="ECO:0000256" key="5">
    <source>
        <dbReference type="ARBA" id="ARBA00022670"/>
    </source>
</evidence>
<comment type="subcellular location">
    <subcellularLocation>
        <location evidence="2">Mitochondrion</location>
    </subcellularLocation>
</comment>
<keyword evidence="7" id="KW-0547">Nucleotide-binding</keyword>
<dbReference type="PANTHER" id="PTHR23076:SF37">
    <property type="entry name" value="ATP-DEPENDENT ZINC METALLOPROTEASE FTSH 4, MITOCHONDRIAL"/>
    <property type="match status" value="1"/>
</dbReference>
<dbReference type="InterPro" id="IPR027417">
    <property type="entry name" value="P-loop_NTPase"/>
</dbReference>
<dbReference type="FunFam" id="1.10.8.60:FF:000001">
    <property type="entry name" value="ATP-dependent zinc metalloprotease FtsH"/>
    <property type="match status" value="1"/>
</dbReference>
<dbReference type="Pfam" id="PF17862">
    <property type="entry name" value="AAA_lid_3"/>
    <property type="match status" value="1"/>
</dbReference>
<keyword evidence="11" id="KW-0482">Metalloprotease</keyword>
<dbReference type="Gene3D" id="1.10.8.60">
    <property type="match status" value="1"/>
</dbReference>
<accession>A0A7S0V2B2</accession>
<dbReference type="NCBIfam" id="TIGR01241">
    <property type="entry name" value="FtsH_fam"/>
    <property type="match status" value="1"/>
</dbReference>
<organism evidence="14">
    <name type="scientific">Polytomella parva</name>
    <dbReference type="NCBI Taxonomy" id="51329"/>
    <lineage>
        <taxon>Eukaryota</taxon>
        <taxon>Viridiplantae</taxon>
        <taxon>Chlorophyta</taxon>
        <taxon>core chlorophytes</taxon>
        <taxon>Chlorophyceae</taxon>
        <taxon>CS clade</taxon>
        <taxon>Chlamydomonadales</taxon>
        <taxon>Chlamydomonadaceae</taxon>
        <taxon>Polytomella</taxon>
    </lineage>
</organism>
<keyword evidence="6" id="KW-0479">Metal-binding</keyword>
<dbReference type="CDD" id="cd19501">
    <property type="entry name" value="RecA-like_FtsH"/>
    <property type="match status" value="1"/>
</dbReference>
<feature type="domain" description="AAA+ ATPase" evidence="13">
    <location>
        <begin position="297"/>
        <end position="433"/>
    </location>
</feature>
<dbReference type="SUPFAM" id="SSF52540">
    <property type="entry name" value="P-loop containing nucleoside triphosphate hydrolases"/>
    <property type="match status" value="1"/>
</dbReference>
<dbReference type="InterPro" id="IPR000642">
    <property type="entry name" value="Peptidase_M41"/>
</dbReference>
<evidence type="ECO:0000259" key="13">
    <source>
        <dbReference type="SMART" id="SM00382"/>
    </source>
</evidence>
<dbReference type="GO" id="GO:0005739">
    <property type="term" value="C:mitochondrion"/>
    <property type="evidence" value="ECO:0007669"/>
    <property type="project" value="UniProtKB-SubCell"/>
</dbReference>
<gene>
    <name evidence="14" type="ORF">PPAR00522_LOCUS11629</name>
</gene>
<keyword evidence="9" id="KW-0862">Zinc</keyword>
<evidence type="ECO:0000313" key="14">
    <source>
        <dbReference type="EMBL" id="CAD8775260.1"/>
    </source>
</evidence>
<evidence type="ECO:0000256" key="6">
    <source>
        <dbReference type="ARBA" id="ARBA00022723"/>
    </source>
</evidence>
<dbReference type="GO" id="GO:0004222">
    <property type="term" value="F:metalloendopeptidase activity"/>
    <property type="evidence" value="ECO:0007669"/>
    <property type="project" value="InterPro"/>
</dbReference>
<comment type="similarity">
    <text evidence="4">In the N-terminal section; belongs to the AAA ATPase family.</text>
</comment>
<dbReference type="InterPro" id="IPR003959">
    <property type="entry name" value="ATPase_AAA_core"/>
</dbReference>
<evidence type="ECO:0000256" key="9">
    <source>
        <dbReference type="ARBA" id="ARBA00022833"/>
    </source>
</evidence>
<dbReference type="Pfam" id="PF00004">
    <property type="entry name" value="AAA"/>
    <property type="match status" value="1"/>
</dbReference>
<dbReference type="GO" id="GO:0009507">
    <property type="term" value="C:chloroplast"/>
    <property type="evidence" value="ECO:0007669"/>
    <property type="project" value="TreeGrafter"/>
</dbReference>
<evidence type="ECO:0000256" key="12">
    <source>
        <dbReference type="ARBA" id="ARBA00023128"/>
    </source>
</evidence>
<dbReference type="GO" id="GO:0005524">
    <property type="term" value="F:ATP binding"/>
    <property type="evidence" value="ECO:0007669"/>
    <property type="project" value="UniProtKB-KW"/>
</dbReference>
<dbReference type="GO" id="GO:0046872">
    <property type="term" value="F:metal ion binding"/>
    <property type="evidence" value="ECO:0007669"/>
    <property type="project" value="UniProtKB-KW"/>
</dbReference>
<comment type="similarity">
    <text evidence="3">In the C-terminal section; belongs to the peptidase M41 family.</text>
</comment>
<reference evidence="14" key="1">
    <citation type="submission" date="2021-01" db="EMBL/GenBank/DDBJ databases">
        <authorList>
            <person name="Corre E."/>
            <person name="Pelletier E."/>
            <person name="Niang G."/>
            <person name="Scheremetjew M."/>
            <person name="Finn R."/>
            <person name="Kale V."/>
            <person name="Holt S."/>
            <person name="Cochrane G."/>
            <person name="Meng A."/>
            <person name="Brown T."/>
            <person name="Cohen L."/>
        </authorList>
    </citation>
    <scope>NUCLEOTIDE SEQUENCE</scope>
    <source>
        <strain evidence="14">SAG 63-3</strain>
    </source>
</reference>
<evidence type="ECO:0000256" key="8">
    <source>
        <dbReference type="ARBA" id="ARBA00022801"/>
    </source>
</evidence>
<dbReference type="HAMAP" id="MF_01458">
    <property type="entry name" value="FtsH"/>
    <property type="match status" value="1"/>
</dbReference>
<dbReference type="GO" id="GO:0006508">
    <property type="term" value="P:proteolysis"/>
    <property type="evidence" value="ECO:0007669"/>
    <property type="project" value="UniProtKB-KW"/>
</dbReference>
<name>A0A7S0V2B2_9CHLO</name>
<keyword evidence="12" id="KW-0496">Mitochondrion</keyword>
<proteinExistence type="inferred from homology"/>
<dbReference type="InterPro" id="IPR041569">
    <property type="entry name" value="AAA_lid_3"/>
</dbReference>
<comment type="cofactor">
    <cofactor evidence="1">
        <name>Zn(2+)</name>
        <dbReference type="ChEBI" id="CHEBI:29105"/>
    </cofactor>
</comment>
<dbReference type="FunFam" id="1.20.58.760:FF:000002">
    <property type="entry name" value="ATP-dependent zinc metalloprotease FtsH"/>
    <property type="match status" value="1"/>
</dbReference>
<keyword evidence="5" id="KW-0645">Protease</keyword>
<dbReference type="GO" id="GO:0016887">
    <property type="term" value="F:ATP hydrolysis activity"/>
    <property type="evidence" value="ECO:0007669"/>
    <property type="project" value="InterPro"/>
</dbReference>
<dbReference type="InterPro" id="IPR003593">
    <property type="entry name" value="AAA+_ATPase"/>
</dbReference>
<evidence type="ECO:0000256" key="11">
    <source>
        <dbReference type="ARBA" id="ARBA00023049"/>
    </source>
</evidence>